<dbReference type="PATRIC" id="fig|1235788.3.peg.3852"/>
<dbReference type="InterPro" id="IPR000743">
    <property type="entry name" value="Glyco_hydro_28"/>
</dbReference>
<dbReference type="PANTHER" id="PTHR36848:SF2">
    <property type="entry name" value="SECRETED PROTEIN"/>
    <property type="match status" value="1"/>
</dbReference>
<evidence type="ECO:0000256" key="3">
    <source>
        <dbReference type="ARBA" id="ARBA00023295"/>
    </source>
</evidence>
<name>R9I7E2_9BACT</name>
<dbReference type="InterPro" id="IPR053161">
    <property type="entry name" value="Ulvan_degrading_GH"/>
</dbReference>
<dbReference type="GeneID" id="82151598"/>
<accession>R9I7E2</accession>
<dbReference type="PANTHER" id="PTHR36848">
    <property type="entry name" value="DNA-BINDING PROTEIN (PUTATIVE SECRETED PROTEIN)-RELATED"/>
    <property type="match status" value="1"/>
</dbReference>
<sequence>MQKILLLIASLFYFNFILAENEIKSWQGIHETPLSSLEQQFAEPPVEFANHVIWGWEGKMDKKTICNDLDSIKKKGFRAVIFEAGYKLPFKYLSEEWFKAIRTGVLEAKKRGMKVWIIDEGKYPSGFAGGKFSQERPDLRMQALVIDDTIQIKRGEVMTNHKIAPEIISAVAVSTSGAPNRTVEIDNGKISFNAGVDDWKILLVKSDFRTAVTRAVNNPNGGKDATNSLCDYLNPVAVQQFIDWTHEQYKKYLGKELGTTVLGFRGDEPDYAHLPWTPSIIQTFKEIKGYDPTPYLASFFTALPTTQEQRVKADYWDVWSSLFATHFFKLQADWCAANGVAHITHLNKEHEMPACVKAEGDYFRNLSKVQIPGVDAIWNQIWPGTLNDFPKLASSVAHVYGKPRAFSESFAAYHISPTISQAKFVVDHQIARGINFFEFMFWLAGSKQRNWMSDPGMKGLNEYTNRTTYLMSQGKPGARIAMYYPTSTMWLGNNEVYKDIVTLTQQLLTHQRDFDYINDDAFTEALAIGPGYLENKSGQRYETLIIPSSDVISASAWKVIETFSSRGGKVLFWGKKPASFIDKSFTAPGSLSDLTNSRIEPSTRWTARVSSSLPKPEMKIISPANDSIRYTRRVMPDGDLYFIFNEGNKATEFTADFDKVGVAKEWNATNGTLQPINATIVNNCTRLTIKLEAWESKLISIGKSNREYNIKEYGVKGNGYSETATLQRIINEAAHNGGGTIVIPAGEYLSGALFFPRGVDLRIEKNAKLISTVAPNEFPVIPTRFEGIERKWRCAFLNFDHSDGVKVYGEGVIDGKGVEWKKIPFGNSGRPRLLCFTDCPGGKISGLKMINQASWCLHVLYTNGFTIDGIDIRALEYIPSSDGIDIDSSNDILITSTRIEAHDDCISIKSGRDEDGRRVGRPSENILIENCHFAYGHGGVAMGSEISGGIRNVTIRSCLMDNENWSPLRFKSQPSRGGIVENITFEDITIRGARSIFDINMEWRMVPPLSPAHYPLTRLRNIHFKNINGEAQSAGTMYGFKETPFGNDTFFFENCHIKAQKGLSISNVANVNFKGLELEIKEGEKIYERPVNKARQPNKNTSK</sequence>
<evidence type="ECO:0000313" key="5">
    <source>
        <dbReference type="EMBL" id="EOS09310.1"/>
    </source>
</evidence>
<comment type="caution">
    <text evidence="5">The sequence shown here is derived from an EMBL/GenBank/DDBJ whole genome shotgun (WGS) entry which is preliminary data.</text>
</comment>
<dbReference type="InterPro" id="IPR029062">
    <property type="entry name" value="Class_I_gatase-like"/>
</dbReference>
<dbReference type="RefSeq" id="WP_016278029.1">
    <property type="nucleotide sequence ID" value="NZ_CAONFL010000052.1"/>
</dbReference>
<dbReference type="AlphaFoldDB" id="R9I7E2"/>
<dbReference type="OrthoDB" id="9761519at2"/>
<dbReference type="GO" id="GO:0005975">
    <property type="term" value="P:carbohydrate metabolic process"/>
    <property type="evidence" value="ECO:0007669"/>
    <property type="project" value="InterPro"/>
</dbReference>
<dbReference type="GO" id="GO:0004650">
    <property type="term" value="F:polygalacturonase activity"/>
    <property type="evidence" value="ECO:0007669"/>
    <property type="project" value="InterPro"/>
</dbReference>
<evidence type="ECO:0000256" key="4">
    <source>
        <dbReference type="RuleBase" id="RU361169"/>
    </source>
</evidence>
<protein>
    <recommendedName>
        <fullName evidence="7">Glycoside hydrolase</fullName>
    </recommendedName>
</protein>
<dbReference type="EMBL" id="ASSP01000023">
    <property type="protein sequence ID" value="EOS09310.1"/>
    <property type="molecule type" value="Genomic_DNA"/>
</dbReference>
<comment type="similarity">
    <text evidence="1 4">Belongs to the glycosyl hydrolase 28 family.</text>
</comment>
<dbReference type="STRING" id="1235788.C802_03760"/>
<keyword evidence="3 4" id="KW-0326">Glycosidase</keyword>
<dbReference type="InterPro" id="IPR006626">
    <property type="entry name" value="PbH1"/>
</dbReference>
<dbReference type="Pfam" id="PF00295">
    <property type="entry name" value="Glyco_hydro_28"/>
    <property type="match status" value="1"/>
</dbReference>
<dbReference type="Pfam" id="PF17132">
    <property type="entry name" value="Glyco_hydro_106"/>
    <property type="match status" value="1"/>
</dbReference>
<dbReference type="Gene3D" id="2.160.20.10">
    <property type="entry name" value="Single-stranded right-handed beta-helix, Pectin lyase-like"/>
    <property type="match status" value="1"/>
</dbReference>
<dbReference type="SUPFAM" id="SSF51126">
    <property type="entry name" value="Pectin lyase-like"/>
    <property type="match status" value="1"/>
</dbReference>
<evidence type="ECO:0000256" key="2">
    <source>
        <dbReference type="ARBA" id="ARBA00022801"/>
    </source>
</evidence>
<dbReference type="Gene3D" id="3.40.50.880">
    <property type="match status" value="1"/>
</dbReference>
<dbReference type="InterPro" id="IPR012334">
    <property type="entry name" value="Pectin_lyas_fold"/>
</dbReference>
<evidence type="ECO:0000313" key="6">
    <source>
        <dbReference type="Proteomes" id="UP000014200"/>
    </source>
</evidence>
<dbReference type="InterPro" id="IPR011050">
    <property type="entry name" value="Pectin_lyase_fold/virulence"/>
</dbReference>
<dbReference type="SMART" id="SM00710">
    <property type="entry name" value="PbH1"/>
    <property type="match status" value="5"/>
</dbReference>
<proteinExistence type="inferred from homology"/>
<dbReference type="Proteomes" id="UP000014200">
    <property type="component" value="Unassembled WGS sequence"/>
</dbReference>
<evidence type="ECO:0000256" key="1">
    <source>
        <dbReference type="ARBA" id="ARBA00008834"/>
    </source>
</evidence>
<dbReference type="HOGENOM" id="CLU_282809_0_0_10"/>
<keyword evidence="2 4" id="KW-0378">Hydrolase</keyword>
<keyword evidence="6" id="KW-1185">Reference proteome</keyword>
<evidence type="ECO:0008006" key="7">
    <source>
        <dbReference type="Google" id="ProtNLM"/>
    </source>
</evidence>
<organism evidence="5 6">
    <name type="scientific">Phocaeicola sartorii</name>
    <dbReference type="NCBI Taxonomy" id="671267"/>
    <lineage>
        <taxon>Bacteria</taxon>
        <taxon>Pseudomonadati</taxon>
        <taxon>Bacteroidota</taxon>
        <taxon>Bacteroidia</taxon>
        <taxon>Bacteroidales</taxon>
        <taxon>Bacteroidaceae</taxon>
        <taxon>Phocaeicola</taxon>
    </lineage>
</organism>
<dbReference type="PROSITE" id="PS00502">
    <property type="entry name" value="POLYGALACTURONASE"/>
    <property type="match status" value="1"/>
</dbReference>
<reference evidence="5 6" key="1">
    <citation type="submission" date="2013-04" db="EMBL/GenBank/DDBJ databases">
        <title>The Genome Sequence of Bacteroides massiliensis dnLKV3.</title>
        <authorList>
            <consortium name="The Broad Institute Genomics Platform"/>
            <consortium name="The Broad Institute Genome Sequencing Center for Infectious Disease"/>
            <person name="Earl A."/>
            <person name="Xavier R."/>
            <person name="Kuhn K."/>
            <person name="Stappenbeck T."/>
            <person name="Walker B."/>
            <person name="Young S."/>
            <person name="Zeng Q."/>
            <person name="Gargeya S."/>
            <person name="Fitzgerald M."/>
            <person name="Haas B."/>
            <person name="Abouelleil A."/>
            <person name="Allen A.W."/>
            <person name="Alvarado L."/>
            <person name="Arachchi H.M."/>
            <person name="Berlin A.M."/>
            <person name="Chapman S.B."/>
            <person name="Gainer-Dewar J."/>
            <person name="Goldberg J."/>
            <person name="Griggs A."/>
            <person name="Gujja S."/>
            <person name="Hansen M."/>
            <person name="Howarth C."/>
            <person name="Imamovic A."/>
            <person name="Ireland A."/>
            <person name="Larimer J."/>
            <person name="McCowan C."/>
            <person name="Murphy C."/>
            <person name="Pearson M."/>
            <person name="Poon T.W."/>
            <person name="Priest M."/>
            <person name="Roberts A."/>
            <person name="Saif S."/>
            <person name="Shea T."/>
            <person name="Sisk P."/>
            <person name="Sykes S."/>
            <person name="Wortman J."/>
            <person name="Nusbaum C."/>
            <person name="Birren B."/>
        </authorList>
    </citation>
    <scope>NUCLEOTIDE SEQUENCE [LARGE SCALE GENOMIC DNA]</scope>
    <source>
        <strain evidence="6">dnLKV3</strain>
    </source>
</reference>
<gene>
    <name evidence="5" type="ORF">C802_03760</name>
</gene>